<keyword evidence="13" id="KW-1185">Reference proteome</keyword>
<keyword evidence="2" id="KW-0645">Protease</keyword>
<dbReference type="GO" id="GO:0005739">
    <property type="term" value="C:mitochondrion"/>
    <property type="evidence" value="ECO:0007669"/>
    <property type="project" value="TreeGrafter"/>
</dbReference>
<feature type="domain" description="Peptidase M16 C-terminal" evidence="9">
    <location>
        <begin position="194"/>
        <end position="372"/>
    </location>
</feature>
<evidence type="ECO:0000313" key="12">
    <source>
        <dbReference type="EMBL" id="PIA16735.1"/>
    </source>
</evidence>
<dbReference type="Pfam" id="PF00675">
    <property type="entry name" value="Peptidase_M16"/>
    <property type="match status" value="1"/>
</dbReference>
<evidence type="ECO:0000256" key="3">
    <source>
        <dbReference type="ARBA" id="ARBA00022723"/>
    </source>
</evidence>
<evidence type="ECO:0000256" key="7">
    <source>
        <dbReference type="RuleBase" id="RU004447"/>
    </source>
</evidence>
<feature type="domain" description="Coenzyme PQQ synthesis protein F-like C-terminal lobe" evidence="11">
    <location>
        <begin position="770"/>
        <end position="868"/>
    </location>
</feature>
<evidence type="ECO:0000256" key="1">
    <source>
        <dbReference type="ARBA" id="ARBA00007261"/>
    </source>
</evidence>
<evidence type="ECO:0000259" key="10">
    <source>
        <dbReference type="Pfam" id="PF16187"/>
    </source>
</evidence>
<organism evidence="12 13">
    <name type="scientific">Coemansia reversa (strain ATCC 12441 / NRRL 1564)</name>
    <dbReference type="NCBI Taxonomy" id="763665"/>
    <lineage>
        <taxon>Eukaryota</taxon>
        <taxon>Fungi</taxon>
        <taxon>Fungi incertae sedis</taxon>
        <taxon>Zoopagomycota</taxon>
        <taxon>Kickxellomycotina</taxon>
        <taxon>Kickxellomycetes</taxon>
        <taxon>Kickxellales</taxon>
        <taxon>Kickxellaceae</taxon>
        <taxon>Coemansia</taxon>
    </lineage>
</organism>
<sequence length="1070" mass="121079">MPYTEYVGDLNKSPSDSRDYRLIRLPNGLVAMLVHNPDESKACAVLDVNVGSLADPPEFQGLAHFCEHLLFMGTEKYPNENEYNEYLSTHGGDANAYTSLEDTCYYFELTYDALEGALDRFSQFFISPLFTADCTDREVRAVDSEHKKNIQSDMWRQYQLGKELSNPNHPFSMFATGNYDTLAGAAQRLGTDLRSRLLEFHARYYSADIMRLVVVGRDSLDQLAEWVVNKFSHIKSKGLTKPLFEGHPLTSNEMGKLIWLKSVQQQRLLDLTFALPDVKPYYHTKPAQYLGSLLGHEGRGSILACLKKRGWATGITAGCFSMSGEGFDTFKITVNLTEPGLEHYADVVRVVFAYIQLMLTKGPQQWYQEELIRIGEIEYQFMEKTGAVSLASTLANTMQNRYLPPEHLLSDGMPPTGFDKELLSWVQGFMAADNVHIMLASHDVEVNLDRTEKHYGIEYRVDAIPSELMRDMYQPPTFAELFLPVANEFIPENLSVKNTSRGAEPVVTPALLRRTDSLELWFKQDDRFFLPHGNVRIQIETPVAYESALNSVLTNVFLQMLKDTLTELTYDAEMAGLWFEVCDNVEGIQVHVNGFNDKLLRLLQTVMETLRGYQVEQAQFEVYKHEVQKQLDNVRHMQPHSHAQSSTNFLNQSMMWRYTDKLAEFEMVTRERLQHFIGALFEQTRVLMLVTGNFEEADALAAGKMTLAVLGSRALPDYARRVPRALLHGAGRFAWQARVPDPENGNSCVVMSIYAGQMADMRERVLLNLISLVLKEPFFDQLRTKEQLGYITYSTGRKHNGGQMTLRLVVQSEVSPAFVALRIARFVGEFHKQLAQMTQDKFESIVNSLRVLLEKKPNNLFEESGLLWKHLNSGYYEFDMKARDLATLAELHKTDLVEFWDRYGNPAMAADHTSLMLPDVVIALHGSLEHDDVRTLALEDVAAFVRTLEGTVVADVDAILDQLIALVLASAEDPKDESLVQAIIKIRNPASYVRTALAMVGEWVDGSSNCESDERVINNTESSDRDSLCNIGAVKAPNGAWIFQDEALFRTTLRQSGAPVPLRKLVPKYT</sequence>
<comment type="similarity">
    <text evidence="1 7">Belongs to the peptidase M16 family.</text>
</comment>
<feature type="domain" description="Peptidase M16 N-terminal" evidence="8">
    <location>
        <begin position="32"/>
        <end position="167"/>
    </location>
</feature>
<dbReference type="Proteomes" id="UP000242474">
    <property type="component" value="Unassembled WGS sequence"/>
</dbReference>
<dbReference type="FunFam" id="3.30.830.10:FF:000004">
    <property type="entry name" value="Putative insulin-degrading enzyme"/>
    <property type="match status" value="1"/>
</dbReference>
<evidence type="ECO:0000256" key="2">
    <source>
        <dbReference type="ARBA" id="ARBA00022670"/>
    </source>
</evidence>
<dbReference type="EMBL" id="KZ303498">
    <property type="protein sequence ID" value="PIA16735.1"/>
    <property type="molecule type" value="Genomic_DNA"/>
</dbReference>
<feature type="domain" description="Peptidase M16 middle/third" evidence="10">
    <location>
        <begin position="379"/>
        <end position="664"/>
    </location>
</feature>
<dbReference type="SUPFAM" id="SSF63411">
    <property type="entry name" value="LuxS/MPP-like metallohydrolase"/>
    <property type="match status" value="4"/>
</dbReference>
<reference evidence="12 13" key="1">
    <citation type="journal article" date="2015" name="Genome Biol. Evol.">
        <title>Phylogenomic analyses indicate that early fungi evolved digesting cell walls of algal ancestors of land plants.</title>
        <authorList>
            <person name="Chang Y."/>
            <person name="Wang S."/>
            <person name="Sekimoto S."/>
            <person name="Aerts A.L."/>
            <person name="Choi C."/>
            <person name="Clum A."/>
            <person name="LaButti K.M."/>
            <person name="Lindquist E.A."/>
            <person name="Yee Ngan C."/>
            <person name="Ohm R.A."/>
            <person name="Salamov A.A."/>
            <person name="Grigoriev I.V."/>
            <person name="Spatafora J.W."/>
            <person name="Berbee M.L."/>
        </authorList>
    </citation>
    <scope>NUCLEOTIDE SEQUENCE [LARGE SCALE GENOMIC DNA]</scope>
    <source>
        <strain evidence="12 13">NRRL 1564</strain>
    </source>
</reference>
<dbReference type="AlphaFoldDB" id="A0A2G5BCJ7"/>
<name>A0A2G5BCJ7_COERN</name>
<dbReference type="FunFam" id="3.30.830.10:FF:000005">
    <property type="entry name" value="nardilysin isoform X1"/>
    <property type="match status" value="1"/>
</dbReference>
<accession>A0A2G5BCJ7</accession>
<dbReference type="PANTHER" id="PTHR43690:SF18">
    <property type="entry name" value="INSULIN-DEGRADING ENZYME-RELATED"/>
    <property type="match status" value="1"/>
</dbReference>
<dbReference type="PROSITE" id="PS00143">
    <property type="entry name" value="INSULINASE"/>
    <property type="match status" value="1"/>
</dbReference>
<dbReference type="InterPro" id="IPR054734">
    <property type="entry name" value="PqqF-like_C_4"/>
</dbReference>
<evidence type="ECO:0000256" key="5">
    <source>
        <dbReference type="ARBA" id="ARBA00022833"/>
    </source>
</evidence>
<gene>
    <name evidence="12" type="ORF">COEREDRAFT_92430</name>
</gene>
<dbReference type="InterPro" id="IPR032632">
    <property type="entry name" value="Peptidase_M16_M"/>
</dbReference>
<dbReference type="InterPro" id="IPR011765">
    <property type="entry name" value="Pept_M16_N"/>
</dbReference>
<dbReference type="GO" id="GO:0004222">
    <property type="term" value="F:metalloendopeptidase activity"/>
    <property type="evidence" value="ECO:0007669"/>
    <property type="project" value="InterPro"/>
</dbReference>
<evidence type="ECO:0000259" key="8">
    <source>
        <dbReference type="Pfam" id="PF00675"/>
    </source>
</evidence>
<dbReference type="Pfam" id="PF22456">
    <property type="entry name" value="PqqF-like_C_4"/>
    <property type="match status" value="1"/>
</dbReference>
<dbReference type="GO" id="GO:0005829">
    <property type="term" value="C:cytosol"/>
    <property type="evidence" value="ECO:0007669"/>
    <property type="project" value="TreeGrafter"/>
</dbReference>
<protein>
    <submittedName>
        <fullName evidence="12">STE23-like protein</fullName>
    </submittedName>
</protein>
<dbReference type="Pfam" id="PF16187">
    <property type="entry name" value="Peptidase_M16_M"/>
    <property type="match status" value="1"/>
</dbReference>
<dbReference type="InterPro" id="IPR011249">
    <property type="entry name" value="Metalloenz_LuxS/M16"/>
</dbReference>
<evidence type="ECO:0000259" key="9">
    <source>
        <dbReference type="Pfam" id="PF05193"/>
    </source>
</evidence>
<dbReference type="STRING" id="763665.A0A2G5BCJ7"/>
<evidence type="ECO:0000256" key="4">
    <source>
        <dbReference type="ARBA" id="ARBA00022801"/>
    </source>
</evidence>
<keyword evidence="4" id="KW-0378">Hydrolase</keyword>
<evidence type="ECO:0000256" key="6">
    <source>
        <dbReference type="ARBA" id="ARBA00023049"/>
    </source>
</evidence>
<keyword evidence="3" id="KW-0479">Metal-binding</keyword>
<dbReference type="GO" id="GO:0043171">
    <property type="term" value="P:peptide catabolic process"/>
    <property type="evidence" value="ECO:0007669"/>
    <property type="project" value="TreeGrafter"/>
</dbReference>
<keyword evidence="5" id="KW-0862">Zinc</keyword>
<dbReference type="PANTHER" id="PTHR43690">
    <property type="entry name" value="NARDILYSIN"/>
    <property type="match status" value="1"/>
</dbReference>
<dbReference type="GO" id="GO:0046872">
    <property type="term" value="F:metal ion binding"/>
    <property type="evidence" value="ECO:0007669"/>
    <property type="project" value="UniProtKB-KW"/>
</dbReference>
<dbReference type="OrthoDB" id="952271at2759"/>
<proteinExistence type="inferred from homology"/>
<dbReference type="InterPro" id="IPR001431">
    <property type="entry name" value="Pept_M16_Zn_BS"/>
</dbReference>
<evidence type="ECO:0000313" key="13">
    <source>
        <dbReference type="Proteomes" id="UP000242474"/>
    </source>
</evidence>
<keyword evidence="6" id="KW-0482">Metalloprotease</keyword>
<dbReference type="InterPro" id="IPR050626">
    <property type="entry name" value="Peptidase_M16"/>
</dbReference>
<evidence type="ECO:0000259" key="11">
    <source>
        <dbReference type="Pfam" id="PF22456"/>
    </source>
</evidence>
<dbReference type="Pfam" id="PF05193">
    <property type="entry name" value="Peptidase_M16_C"/>
    <property type="match status" value="1"/>
</dbReference>
<dbReference type="InterPro" id="IPR007863">
    <property type="entry name" value="Peptidase_M16_C"/>
</dbReference>
<dbReference type="GO" id="GO:0051603">
    <property type="term" value="P:proteolysis involved in protein catabolic process"/>
    <property type="evidence" value="ECO:0007669"/>
    <property type="project" value="TreeGrafter"/>
</dbReference>
<dbReference type="Gene3D" id="3.30.830.10">
    <property type="entry name" value="Metalloenzyme, LuxS/M16 peptidase-like"/>
    <property type="match status" value="4"/>
</dbReference>